<evidence type="ECO:0000313" key="3">
    <source>
        <dbReference type="Proteomes" id="UP000005839"/>
    </source>
</evidence>
<dbReference type="Proteomes" id="UP000005839">
    <property type="component" value="Unassembled WGS sequence"/>
</dbReference>
<dbReference type="PROSITE" id="PS51820">
    <property type="entry name" value="PA14"/>
    <property type="match status" value="1"/>
</dbReference>
<protein>
    <recommendedName>
        <fullName evidence="1">PA14 domain-containing protein</fullName>
    </recommendedName>
</protein>
<organism evidence="2 3">
    <name type="scientific">Shewanella benthica KT99</name>
    <dbReference type="NCBI Taxonomy" id="314608"/>
    <lineage>
        <taxon>Bacteria</taxon>
        <taxon>Pseudomonadati</taxon>
        <taxon>Pseudomonadota</taxon>
        <taxon>Gammaproteobacteria</taxon>
        <taxon>Alteromonadales</taxon>
        <taxon>Shewanellaceae</taxon>
        <taxon>Shewanella</taxon>
    </lineage>
</organism>
<evidence type="ECO:0000259" key="1">
    <source>
        <dbReference type="PROSITE" id="PS51820"/>
    </source>
</evidence>
<gene>
    <name evidence="2" type="ORF">KT99_07768</name>
</gene>
<feature type="domain" description="PA14" evidence="1">
    <location>
        <begin position="302"/>
        <end position="465"/>
    </location>
</feature>
<accession>A9DD38</accession>
<proteinExistence type="predicted"/>
<keyword evidence="3" id="KW-1185">Reference proteome</keyword>
<sequence length="1385" mass="150409">MIDTFIFKGRQITQRIIILVLLMGSTLLPAYAADWTATFIEGVNSYSSDGKIEFKGTAKLHNASQNGNLPTFDVAEEQKSCVPPNGNVKNCKNGGYTARLPEDRIPFQRCRSTSNYDIGPPSPYEEITIPEGEYADVLLTGGWNRNITFSTENGIYKLKSLTAESGTLKLAAGQYWIESLQINRDVNIIFPPTGTVSFFVRDNYTHLNSSLSYSAEQFILYAYSDVKINYGVYLRGYVVAEGGLQLEDLAVVEGGVTSDDISLATNSLIYFNDTAASINVVPDCGVEPVLPVVPLQCPAGQAGVTGITYRTYDATSWKPGQYTSPGDHNDFNSLVDTVKTTTNQLGESIESRIEGYGGGISPHSSQGDNYAGIFTGYLDVPETGEYTLGIDGDDSIELLIDGQLVVGFYGLHGQCGWPCRTGDISLAQGTHKIEVRYHEATGAEAYHLYWQPPSALSLVKVPESAYLTCPFPQFEFGRVSLSSGSAVINFKNSYATAPVIILMPTLDSANPTQDGPGTVRLVSSGATTAAIEQNEPPSNKVSADDMSTVDYFVMEPGYRFLERGKALQAGKVETKKYQGKLLTSAGRGYENISFRHKFGAKPAMVGQTLSRHNNRFITTVINNISFKGDEFDIAIEASEVDGSITQDETLGYVAGLGAGSMQVDGEVILYEFDYALNSSGGNRPRTLLQQCAYSTFYENTYSSQPYVIANKNSRRGADGGWVRRCRHSVFNNTISFAIDEDQQSNAERNHLAENIGYFAFEAVSEPPAIDHYRIEFSSDAISCAAKDILIRACANTDCTAETSVLSSVDLTKNGGVYTRVNFTGHTVPAAELWHAEGGTALIGLGGTAPYGIYRCFIDDVEVDNTACQLTFEDTGLYFNLPDTISYKDSDLFELFAVTKDTSTQQCVPLFSNQAKSIDFSFNYKDPSLVNNPAPLTLMAPTESKVIAGGDTESVSVQFDANGKALLSVNYPEAGEVTLKASYTHTVTTPNGTEELVLEHQDNFVAKPAGFHFFNVSTNRCDSSDPYDEDCKVLAKAGESFDMRLKAVGWRSDGDSDFSDNPALKNFKHSNILIQAAVEMPSIADGGINGGFSTSAVDFNLSASDGSQLINQSWNEVGTVTAKLAQDISYLGVTISENNASSEVFGRFTPAYLDISANSPSLTHSCSTFTYMDQSFVFSGGGEPIIQVKGMVADGSEASNYQLGDWWRYKHKKEASRNQWPGRGYEDKTGELQIQDSEYPGLSGSVRYANNANTATLTGAEVEYVRSPTPTAPFDAKFDLKLAVTDVTDEDDICYKADSSGSCQPFSFEDLADGASFELRYGRLLLDNGYGPQSESLRLPLRTEYVSAVTAANVPTWIINVDDSCSVYNTVTSMSTGEAATTGMNM</sequence>
<name>A9DD38_9GAMM</name>
<dbReference type="InterPro" id="IPR037524">
    <property type="entry name" value="PA14/GLEYA"/>
</dbReference>
<dbReference type="SMART" id="SM00758">
    <property type="entry name" value="PA14"/>
    <property type="match status" value="1"/>
</dbReference>
<dbReference type="STRING" id="314608.KT99_07768"/>
<feature type="non-terminal residue" evidence="2">
    <location>
        <position position="1385"/>
    </location>
</feature>
<dbReference type="Gene3D" id="3.90.182.10">
    <property type="entry name" value="Toxin - Anthrax Protective Antigen,domain 1"/>
    <property type="match status" value="1"/>
</dbReference>
<dbReference type="Pfam" id="PF07691">
    <property type="entry name" value="PA14"/>
    <property type="match status" value="1"/>
</dbReference>
<dbReference type="Pfam" id="PF20419">
    <property type="entry name" value="DUF6701"/>
    <property type="match status" value="1"/>
</dbReference>
<reference evidence="2 3" key="1">
    <citation type="submission" date="2007-10" db="EMBL/GenBank/DDBJ databases">
        <authorList>
            <person name="Yayanos A."/>
            <person name="Ferriera S."/>
            <person name="Johnson J."/>
            <person name="Kravitz S."/>
            <person name="Halpern A."/>
            <person name="Remington K."/>
            <person name="Beeson K."/>
            <person name="Tran B."/>
            <person name="Rogers Y.-H."/>
            <person name="Friedman R."/>
            <person name="Venter J.C."/>
        </authorList>
    </citation>
    <scope>NUCLEOTIDE SEQUENCE [LARGE SCALE GENOMIC DNA]</scope>
    <source>
        <strain evidence="2 3">KT99</strain>
    </source>
</reference>
<comment type="caution">
    <text evidence="2">The sequence shown here is derived from an EMBL/GenBank/DDBJ whole genome shotgun (WGS) entry which is preliminary data.</text>
</comment>
<dbReference type="InterPro" id="IPR011658">
    <property type="entry name" value="PA14_dom"/>
</dbReference>
<evidence type="ECO:0000313" key="2">
    <source>
        <dbReference type="EMBL" id="EDQ00307.1"/>
    </source>
</evidence>
<dbReference type="InterPro" id="IPR046524">
    <property type="entry name" value="DUF6701"/>
</dbReference>
<dbReference type="EMBL" id="ABIC01000023">
    <property type="protein sequence ID" value="EDQ00307.1"/>
    <property type="molecule type" value="Genomic_DNA"/>
</dbReference>
<dbReference type="SUPFAM" id="SSF56988">
    <property type="entry name" value="Anthrax protective antigen"/>
    <property type="match status" value="1"/>
</dbReference>